<dbReference type="OrthoDB" id="9812023at2"/>
<dbReference type="EMBL" id="FUKI01000094">
    <property type="protein sequence ID" value="SJM91739.1"/>
    <property type="molecule type" value="Genomic_DNA"/>
</dbReference>
<dbReference type="Proteomes" id="UP000195667">
    <property type="component" value="Unassembled WGS sequence"/>
</dbReference>
<evidence type="ECO:0008006" key="3">
    <source>
        <dbReference type="Google" id="ProtNLM"/>
    </source>
</evidence>
<dbReference type="Pfam" id="PF19807">
    <property type="entry name" value="DUF6290"/>
    <property type="match status" value="1"/>
</dbReference>
<name>A0A1R4H6D2_9GAMM</name>
<evidence type="ECO:0000313" key="1">
    <source>
        <dbReference type="EMBL" id="SJM91739.1"/>
    </source>
</evidence>
<keyword evidence="2" id="KW-1185">Reference proteome</keyword>
<dbReference type="RefSeq" id="WP_140396815.1">
    <property type="nucleotide sequence ID" value="NZ_FUKI01000094.1"/>
</dbReference>
<sequence>MTTLKLTLDDSLFQLLSKTASALGKNPLDLIREVITYYLEDLEDLRLASDALERLEKGESCTISLDELEQRLCA</sequence>
<dbReference type="AlphaFoldDB" id="A0A1R4H6D2"/>
<organism evidence="1 2">
    <name type="scientific">Crenothrix polyspora</name>
    <dbReference type="NCBI Taxonomy" id="360316"/>
    <lineage>
        <taxon>Bacteria</taxon>
        <taxon>Pseudomonadati</taxon>
        <taxon>Pseudomonadota</taxon>
        <taxon>Gammaproteobacteria</taxon>
        <taxon>Methylococcales</taxon>
        <taxon>Crenotrichaceae</taxon>
        <taxon>Crenothrix</taxon>
    </lineage>
</organism>
<proteinExistence type="predicted"/>
<reference evidence="2" key="1">
    <citation type="submission" date="2017-02" db="EMBL/GenBank/DDBJ databases">
        <authorList>
            <person name="Daims H."/>
        </authorList>
    </citation>
    <scope>NUCLEOTIDE SEQUENCE [LARGE SCALE GENOMIC DNA]</scope>
</reference>
<protein>
    <recommendedName>
        <fullName evidence="3">CopG family transcriptional regulator</fullName>
    </recommendedName>
</protein>
<accession>A0A1R4H6D2</accession>
<dbReference type="InterPro" id="IPR046257">
    <property type="entry name" value="DUF6290"/>
</dbReference>
<evidence type="ECO:0000313" key="2">
    <source>
        <dbReference type="Proteomes" id="UP000195667"/>
    </source>
</evidence>
<gene>
    <name evidence="1" type="ORF">CRENPOLYSF1_200069</name>
</gene>